<comment type="caution">
    <text evidence="1">The sequence shown here is derived from an EMBL/GenBank/DDBJ whole genome shotgun (WGS) entry which is preliminary data.</text>
</comment>
<reference evidence="1" key="1">
    <citation type="journal article" date="2020" name="mSystems">
        <title>Genome- and Community-Level Interaction Insights into Carbon Utilization and Element Cycling Functions of Hydrothermarchaeota in Hydrothermal Sediment.</title>
        <authorList>
            <person name="Zhou Z."/>
            <person name="Liu Y."/>
            <person name="Xu W."/>
            <person name="Pan J."/>
            <person name="Luo Z.H."/>
            <person name="Li M."/>
        </authorList>
    </citation>
    <scope>NUCLEOTIDE SEQUENCE [LARGE SCALE GENOMIC DNA]</scope>
    <source>
        <strain evidence="1">HyVt-346</strain>
    </source>
</reference>
<name>A0A7V1CVE8_9GAMM</name>
<gene>
    <name evidence="1" type="ORF">ENH88_00605</name>
</gene>
<keyword evidence="1" id="KW-0540">Nuclease</keyword>
<accession>A0A7V1CVE8</accession>
<dbReference type="RefSeq" id="WP_304178382.1">
    <property type="nucleotide sequence ID" value="NZ_DRGM01000009.1"/>
</dbReference>
<evidence type="ECO:0000313" key="1">
    <source>
        <dbReference type="EMBL" id="HEA14959.1"/>
    </source>
</evidence>
<protein>
    <submittedName>
        <fullName evidence="1">HNH endonuclease</fullName>
    </submittedName>
</protein>
<dbReference type="GO" id="GO:0004519">
    <property type="term" value="F:endonuclease activity"/>
    <property type="evidence" value="ECO:0007669"/>
    <property type="project" value="UniProtKB-KW"/>
</dbReference>
<dbReference type="AlphaFoldDB" id="A0A7V1CVE8"/>
<dbReference type="Proteomes" id="UP000886188">
    <property type="component" value="Unassembled WGS sequence"/>
</dbReference>
<keyword evidence="1" id="KW-0255">Endonuclease</keyword>
<sequence>MEDLDSTYNRLIMSCNLDRTRATCLNNWSMFIRCRDNNSCVICDSGERVSAHHIVRKSLIPQAQFLPGNGISLCINCHKEVHKGFNGKSNVSLPMDTQGGEKIEVLAYLFGVLRESSIDREPKHYELSPDVLRMFKEFQGYDIKEKFTGNDACKAYLIWQGAPRQVVNAVLHANGF</sequence>
<proteinExistence type="predicted"/>
<organism evidence="1">
    <name type="scientific">Pseudoalteromonas prydzensis</name>
    <dbReference type="NCBI Taxonomy" id="182141"/>
    <lineage>
        <taxon>Bacteria</taxon>
        <taxon>Pseudomonadati</taxon>
        <taxon>Pseudomonadota</taxon>
        <taxon>Gammaproteobacteria</taxon>
        <taxon>Alteromonadales</taxon>
        <taxon>Pseudoalteromonadaceae</taxon>
        <taxon>Pseudoalteromonas</taxon>
    </lineage>
</organism>
<keyword evidence="1" id="KW-0378">Hydrolase</keyword>
<dbReference type="EMBL" id="DRGM01000009">
    <property type="protein sequence ID" value="HEA14959.1"/>
    <property type="molecule type" value="Genomic_DNA"/>
</dbReference>